<evidence type="ECO:0008006" key="4">
    <source>
        <dbReference type="Google" id="ProtNLM"/>
    </source>
</evidence>
<dbReference type="EMBL" id="HBFR01026372">
    <property type="protein sequence ID" value="CAD8891785.1"/>
    <property type="molecule type" value="Transcribed_RNA"/>
</dbReference>
<accession>A0A7S1FVZ3</accession>
<evidence type="ECO:0000256" key="1">
    <source>
        <dbReference type="ARBA" id="ARBA00009686"/>
    </source>
</evidence>
<feature type="region of interest" description="Disordered" evidence="2">
    <location>
        <begin position="98"/>
        <end position="128"/>
    </location>
</feature>
<organism evidence="3">
    <name type="scientific">Corethron hystrix</name>
    <dbReference type="NCBI Taxonomy" id="216773"/>
    <lineage>
        <taxon>Eukaryota</taxon>
        <taxon>Sar</taxon>
        <taxon>Stramenopiles</taxon>
        <taxon>Ochrophyta</taxon>
        <taxon>Bacillariophyta</taxon>
        <taxon>Coscinodiscophyceae</taxon>
        <taxon>Corethrophycidae</taxon>
        <taxon>Corethrales</taxon>
        <taxon>Corethraceae</taxon>
        <taxon>Corethron</taxon>
    </lineage>
</organism>
<protein>
    <recommendedName>
        <fullName evidence="4">Phosducin thioredoxin-like domain-containing protein</fullName>
    </recommendedName>
</protein>
<dbReference type="PANTHER" id="PTHR45809">
    <property type="entry name" value="VIRAL IAP-ASSOCIATED FACTOR HOMOLOG"/>
    <property type="match status" value="1"/>
</dbReference>
<dbReference type="InterPro" id="IPR036249">
    <property type="entry name" value="Thioredoxin-like_sf"/>
</dbReference>
<evidence type="ECO:0000256" key="2">
    <source>
        <dbReference type="SAM" id="MobiDB-lite"/>
    </source>
</evidence>
<sequence length="318" mass="36375">MYITNKLQNAHLPLPMNINKIMSAVPTYSYTDSSPSEFCDELLRRGIVNDRQVLLSKGMDEDAADAMLEARELKKVQKSRMQGMIEAVEELELTRWRKGNTDKDNDDSDCTDRNNVRDGDSDLSDDEDPFLEKYRSMRISEMKRQQIERERLSSINAGGSFGFVTVISRTDWTREVNEASLMKRSTDCDCPDKDSDLGATVVVHLTSSHIPLSSIVSAALRREIAPAHRFVKFVEIPAHEAVEGYPINDLSKLPALFVYRNGQCCFQLIGDRKILGNKQQKFNEGEFLEEERIEILTKTIVEQLQRYLRKDSSFDHNI</sequence>
<reference evidence="3" key="1">
    <citation type="submission" date="2021-01" db="EMBL/GenBank/DDBJ databases">
        <authorList>
            <person name="Corre E."/>
            <person name="Pelletier E."/>
            <person name="Niang G."/>
            <person name="Scheremetjew M."/>
            <person name="Finn R."/>
            <person name="Kale V."/>
            <person name="Holt S."/>
            <person name="Cochrane G."/>
            <person name="Meng A."/>
            <person name="Brown T."/>
            <person name="Cohen L."/>
        </authorList>
    </citation>
    <scope>NUCLEOTIDE SEQUENCE</scope>
    <source>
        <strain evidence="3">308</strain>
    </source>
</reference>
<evidence type="ECO:0000313" key="3">
    <source>
        <dbReference type="EMBL" id="CAD8891785.1"/>
    </source>
</evidence>
<dbReference type="GO" id="GO:0006457">
    <property type="term" value="P:protein folding"/>
    <property type="evidence" value="ECO:0007669"/>
    <property type="project" value="TreeGrafter"/>
</dbReference>
<dbReference type="SUPFAM" id="SSF52833">
    <property type="entry name" value="Thioredoxin-like"/>
    <property type="match status" value="1"/>
</dbReference>
<dbReference type="InterPro" id="IPR051498">
    <property type="entry name" value="Phosducin-like_chap/apop_reg"/>
</dbReference>
<proteinExistence type="inferred from homology"/>
<dbReference type="AlphaFoldDB" id="A0A7S1FVZ3"/>
<comment type="similarity">
    <text evidence="1">Belongs to the phosducin family.</text>
</comment>
<dbReference type="GO" id="GO:0005737">
    <property type="term" value="C:cytoplasm"/>
    <property type="evidence" value="ECO:0007669"/>
    <property type="project" value="TreeGrafter"/>
</dbReference>
<dbReference type="PANTHER" id="PTHR45809:SF3">
    <property type="entry name" value="VIRAL IAP-ASSOCIATED FACTOR HOMOLOG"/>
    <property type="match status" value="1"/>
</dbReference>
<gene>
    <name evidence="3" type="ORF">CHYS00102_LOCUS18991</name>
</gene>
<name>A0A7S1FVZ3_9STRA</name>
<dbReference type="Gene3D" id="3.40.30.10">
    <property type="entry name" value="Glutaredoxin"/>
    <property type="match status" value="1"/>
</dbReference>
<feature type="compositionally biased region" description="Basic and acidic residues" evidence="2">
    <location>
        <begin position="110"/>
        <end position="120"/>
    </location>
</feature>